<dbReference type="CDD" id="cd13137">
    <property type="entry name" value="MATE_NorM_like"/>
    <property type="match status" value="1"/>
</dbReference>
<dbReference type="NCBIfam" id="TIGR00797">
    <property type="entry name" value="matE"/>
    <property type="match status" value="1"/>
</dbReference>
<accession>A0ABT3TA02</accession>
<evidence type="ECO:0000256" key="3">
    <source>
        <dbReference type="ARBA" id="ARBA00022449"/>
    </source>
</evidence>
<feature type="transmembrane region" description="Helical" evidence="10">
    <location>
        <begin position="416"/>
        <end position="437"/>
    </location>
</feature>
<evidence type="ECO:0000313" key="12">
    <source>
        <dbReference type="Proteomes" id="UP001143304"/>
    </source>
</evidence>
<keyword evidence="7" id="KW-0406">Ion transport</keyword>
<sequence>MSASTSDTPLSSSRHVWQLAWPTIISNLLFTTVGFAHIKIVAELGTTSVAAVTTGHRVFFLIQAILMGVSVAATAMIARSWGAKQIRQAELVSWISLVLSVSLAAILSIPVLIIPTQIAGLFGLDAETTRLSAEFIFWLGLFNVFAAINMMLGTALRATGDVITPLWFLIFSSALNMVFAYMLAFGTGPLPQMGVAGVSLGGSFGAALITIAFVMFWWHGAFNLKPAKWAPIDWSITRQFMSIGGPAVLEQGIVQLAFLAFFAIIANYGTEAYAAYGIGITLVAFSIVIGFGFGIATATIVGQQLGAGNTEFAIKAVSRSLRMALAAMTTLSILLALFAQELAAFMIDDPEVIHLTVVFMYMIAIAQPLMAFEFTLGGALRGAGDTRFPLIATFCGIIFGRLLTALIFLWLDLSVYWIFAVMPLDYLIKTTMLIYRFRSRKWLDVKFDLDH</sequence>
<dbReference type="PANTHER" id="PTHR43298:SF2">
    <property type="entry name" value="FMN_FAD EXPORTER YEEO-RELATED"/>
    <property type="match status" value="1"/>
</dbReference>
<evidence type="ECO:0000256" key="5">
    <source>
        <dbReference type="ARBA" id="ARBA00022692"/>
    </source>
</evidence>
<dbReference type="Proteomes" id="UP001143304">
    <property type="component" value="Unassembled WGS sequence"/>
</dbReference>
<dbReference type="RefSeq" id="WP_279250892.1">
    <property type="nucleotide sequence ID" value="NZ_SHNO01000002.1"/>
</dbReference>
<feature type="transmembrane region" description="Helical" evidence="10">
    <location>
        <begin position="135"/>
        <end position="154"/>
    </location>
</feature>
<feature type="transmembrane region" description="Helical" evidence="10">
    <location>
        <begin position="19"/>
        <end position="38"/>
    </location>
</feature>
<feature type="transmembrane region" description="Helical" evidence="10">
    <location>
        <begin position="58"/>
        <end position="79"/>
    </location>
</feature>
<keyword evidence="2" id="KW-0813">Transport</keyword>
<dbReference type="InterPro" id="IPR050222">
    <property type="entry name" value="MATE_MdtK"/>
</dbReference>
<evidence type="ECO:0000256" key="2">
    <source>
        <dbReference type="ARBA" id="ARBA00022448"/>
    </source>
</evidence>
<evidence type="ECO:0000313" key="11">
    <source>
        <dbReference type="EMBL" id="MCX2979106.1"/>
    </source>
</evidence>
<dbReference type="InterPro" id="IPR002528">
    <property type="entry name" value="MATE_fam"/>
</dbReference>
<keyword evidence="3" id="KW-0050">Antiport</keyword>
<name>A0ABT3TA02_9GAMM</name>
<dbReference type="PIRSF" id="PIRSF006603">
    <property type="entry name" value="DinF"/>
    <property type="match status" value="1"/>
</dbReference>
<evidence type="ECO:0000256" key="10">
    <source>
        <dbReference type="SAM" id="Phobius"/>
    </source>
</evidence>
<keyword evidence="6 10" id="KW-1133">Transmembrane helix</keyword>
<comment type="subcellular location">
    <subcellularLocation>
        <location evidence="1">Cell inner membrane</location>
        <topology evidence="1">Multi-pass membrane protein</topology>
    </subcellularLocation>
</comment>
<reference evidence="11" key="1">
    <citation type="submission" date="2019-02" db="EMBL/GenBank/DDBJ databases">
        <authorList>
            <person name="Li S.-H."/>
        </authorList>
    </citation>
    <scope>NUCLEOTIDE SEQUENCE</scope>
    <source>
        <strain evidence="11">IMCC11814</strain>
    </source>
</reference>
<evidence type="ECO:0000256" key="4">
    <source>
        <dbReference type="ARBA" id="ARBA00022475"/>
    </source>
</evidence>
<protein>
    <recommendedName>
        <fullName evidence="9">Multidrug-efflux transporter</fullName>
    </recommendedName>
</protein>
<feature type="transmembrane region" description="Helical" evidence="10">
    <location>
        <begin position="91"/>
        <end position="115"/>
    </location>
</feature>
<evidence type="ECO:0000256" key="6">
    <source>
        <dbReference type="ARBA" id="ARBA00022989"/>
    </source>
</evidence>
<feature type="transmembrane region" description="Helical" evidence="10">
    <location>
        <begin position="274"/>
        <end position="302"/>
    </location>
</feature>
<dbReference type="PANTHER" id="PTHR43298">
    <property type="entry name" value="MULTIDRUG RESISTANCE PROTEIN NORM-RELATED"/>
    <property type="match status" value="1"/>
</dbReference>
<evidence type="ECO:0000256" key="9">
    <source>
        <dbReference type="ARBA" id="ARBA00031636"/>
    </source>
</evidence>
<keyword evidence="12" id="KW-1185">Reference proteome</keyword>
<feature type="transmembrane region" description="Helical" evidence="10">
    <location>
        <begin position="166"/>
        <end position="184"/>
    </location>
</feature>
<proteinExistence type="predicted"/>
<feature type="transmembrane region" description="Helical" evidence="10">
    <location>
        <begin position="196"/>
        <end position="218"/>
    </location>
</feature>
<keyword evidence="8 10" id="KW-0472">Membrane</keyword>
<feature type="transmembrane region" description="Helical" evidence="10">
    <location>
        <begin position="248"/>
        <end position="268"/>
    </location>
</feature>
<keyword evidence="4" id="KW-1003">Cell membrane</keyword>
<keyword evidence="5 10" id="KW-0812">Transmembrane</keyword>
<evidence type="ECO:0000256" key="1">
    <source>
        <dbReference type="ARBA" id="ARBA00004429"/>
    </source>
</evidence>
<evidence type="ECO:0000256" key="8">
    <source>
        <dbReference type="ARBA" id="ARBA00023136"/>
    </source>
</evidence>
<gene>
    <name evidence="11" type="ORF">EYC82_17345</name>
</gene>
<comment type="caution">
    <text evidence="11">The sequence shown here is derived from an EMBL/GenBank/DDBJ whole genome shotgun (WGS) entry which is preliminary data.</text>
</comment>
<feature type="transmembrane region" description="Helical" evidence="10">
    <location>
        <begin position="323"/>
        <end position="347"/>
    </location>
</feature>
<feature type="transmembrane region" description="Helical" evidence="10">
    <location>
        <begin position="388"/>
        <end position="410"/>
    </location>
</feature>
<dbReference type="Pfam" id="PF01554">
    <property type="entry name" value="MatE"/>
    <property type="match status" value="2"/>
</dbReference>
<dbReference type="EMBL" id="SHNO01000002">
    <property type="protein sequence ID" value="MCX2979106.1"/>
    <property type="molecule type" value="Genomic_DNA"/>
</dbReference>
<feature type="transmembrane region" description="Helical" evidence="10">
    <location>
        <begin position="353"/>
        <end position="376"/>
    </location>
</feature>
<organism evidence="11 12">
    <name type="scientific">Candidatus Marimicrobium litorale</name>
    <dbReference type="NCBI Taxonomy" id="2518991"/>
    <lineage>
        <taxon>Bacteria</taxon>
        <taxon>Pseudomonadati</taxon>
        <taxon>Pseudomonadota</taxon>
        <taxon>Gammaproteobacteria</taxon>
        <taxon>Cellvibrionales</taxon>
        <taxon>Halieaceae</taxon>
        <taxon>Marimicrobium</taxon>
    </lineage>
</organism>
<evidence type="ECO:0000256" key="7">
    <source>
        <dbReference type="ARBA" id="ARBA00023065"/>
    </source>
</evidence>
<dbReference type="InterPro" id="IPR048279">
    <property type="entry name" value="MdtK-like"/>
</dbReference>